<dbReference type="GO" id="GO:0005802">
    <property type="term" value="C:trans-Golgi network"/>
    <property type="evidence" value="ECO:0007669"/>
    <property type="project" value="TreeGrafter"/>
</dbReference>
<dbReference type="PANTHER" id="PTHR42884:SF14">
    <property type="entry name" value="NEUROENDOCRINE CONVERTASE 1"/>
    <property type="match status" value="1"/>
</dbReference>
<dbReference type="InterPro" id="IPR022398">
    <property type="entry name" value="Peptidase_S8_His-AS"/>
</dbReference>
<evidence type="ECO:0000256" key="16">
    <source>
        <dbReference type="SAM" id="Phobius"/>
    </source>
</evidence>
<keyword evidence="7 14" id="KW-0720">Serine protease</keyword>
<evidence type="ECO:0000256" key="15">
    <source>
        <dbReference type="SAM" id="MobiDB-lite"/>
    </source>
</evidence>
<dbReference type="PROSITE" id="PS00138">
    <property type="entry name" value="SUBTILASE_SER"/>
    <property type="match status" value="1"/>
</dbReference>
<evidence type="ECO:0000256" key="7">
    <source>
        <dbReference type="ARBA" id="ARBA00022825"/>
    </source>
</evidence>
<dbReference type="PROSITE" id="PS00136">
    <property type="entry name" value="SUBTILASE_ASP"/>
    <property type="match status" value="1"/>
</dbReference>
<evidence type="ECO:0000256" key="13">
    <source>
        <dbReference type="PIRSR" id="PIRSR615500-1"/>
    </source>
</evidence>
<accession>A0A507DUI1</accession>
<name>A0A507DUI1_9FUNG</name>
<dbReference type="GO" id="GO:0000139">
    <property type="term" value="C:Golgi membrane"/>
    <property type="evidence" value="ECO:0007669"/>
    <property type="project" value="TreeGrafter"/>
</dbReference>
<evidence type="ECO:0000256" key="10">
    <source>
        <dbReference type="ARBA" id="ARBA00023136"/>
    </source>
</evidence>
<organism evidence="19 20">
    <name type="scientific">Powellomyces hirtus</name>
    <dbReference type="NCBI Taxonomy" id="109895"/>
    <lineage>
        <taxon>Eukaryota</taxon>
        <taxon>Fungi</taxon>
        <taxon>Fungi incertae sedis</taxon>
        <taxon>Chytridiomycota</taxon>
        <taxon>Chytridiomycota incertae sedis</taxon>
        <taxon>Chytridiomycetes</taxon>
        <taxon>Spizellomycetales</taxon>
        <taxon>Powellomycetaceae</taxon>
        <taxon>Powellomyces</taxon>
    </lineage>
</organism>
<dbReference type="STRING" id="109895.A0A507DUI1"/>
<dbReference type="GO" id="GO:0007323">
    <property type="term" value="P:peptide pheromone maturation"/>
    <property type="evidence" value="ECO:0007669"/>
    <property type="project" value="UniProtKB-ARBA"/>
</dbReference>
<dbReference type="AlphaFoldDB" id="A0A507DUI1"/>
<evidence type="ECO:0000256" key="4">
    <source>
        <dbReference type="ARBA" id="ARBA00022692"/>
    </source>
</evidence>
<keyword evidence="9 16" id="KW-1133">Transmembrane helix</keyword>
<dbReference type="GO" id="GO:0004252">
    <property type="term" value="F:serine-type endopeptidase activity"/>
    <property type="evidence" value="ECO:0007669"/>
    <property type="project" value="UniProtKB-UniRule"/>
</dbReference>
<feature type="chain" id="PRO_5021349451" description="P/Homo B domain-containing protein" evidence="17">
    <location>
        <begin position="23"/>
        <end position="795"/>
    </location>
</feature>
<evidence type="ECO:0000256" key="12">
    <source>
        <dbReference type="ARBA" id="ARBA00023180"/>
    </source>
</evidence>
<dbReference type="PANTHER" id="PTHR42884">
    <property type="entry name" value="PROPROTEIN CONVERTASE SUBTILISIN/KEXIN-RELATED"/>
    <property type="match status" value="1"/>
</dbReference>
<sequence length="795" mass="86724">MILSVGNCLSALLALTGTLVCAARLGDKPTTLNDHGNFHYLAVQLAPFDKAAEATPSAWEERARAVGDSLGYHVVGRVGELPDYYMFATEKWTTSAGVGPLEVRSEAHLEKERRLHEREIATAPYVVSAKAQIPTIRLHKRGPIPQNERGRPFRLDELRKELGIHDPGFGQQWHLVNTVIIGNDLNVTGVWKQGITGHNATVCFVDDGLDYNNPDLAENFYAEGSYDYNVHVKTPEPKLPEDRHGTRCAGEVAAVRNDVCGVGVAYNAKVSGVRILGGALTEADEAAAINYDYQNNHIYSCSWGPSDDGRSMEAPPQIVTDAVYNGIANGRGGLGSIFVFASGNGAASNDHCNADGYTNSIYTITVGALDRSNTHPVYSEACSAVMIVMYSSSGQKADAIYTTDWPGNGCTDGHGGTSAAAPLASGVYALVLQIRPDLTWRDMQHLTVENAVPVDLTDDGWEKTAVGRPFNNKYGYGKLDAYKLVEAAKRFQHVRPQTHIVSPVAESNKEIPHDFERLDSIISITEEDIKTANMSRIEHITVHVTIEHDSRGDIEMFLVSPHGIVSQLSTFRPRDSDPNGYQNWTLMTVKHWGEDPVGDWKFQVTDRIHPSRKGTLKYWWMTVWGETAPPTVTRPTIPPVSALLPAPNTSTSSASEPSETDADLQPPSLPPLPTSVVSKTTTLARPTATGEPPASETTVPVPTASRASGAYALVFGAAVLGAAGGGFYYIRRKRAADSSVEQDYEFEMLNDDEVDAAFDDEEDERSEMRLVNENRGPIPDRFVLSSMDEEEDEQP</sequence>
<evidence type="ECO:0000313" key="20">
    <source>
        <dbReference type="Proteomes" id="UP000318582"/>
    </source>
</evidence>
<dbReference type="InterPro" id="IPR000209">
    <property type="entry name" value="Peptidase_S8/S53_dom"/>
</dbReference>
<keyword evidence="12" id="KW-0325">Glycoprotein</keyword>
<evidence type="ECO:0000259" key="18">
    <source>
        <dbReference type="PROSITE" id="PS51829"/>
    </source>
</evidence>
<gene>
    <name evidence="19" type="ORF">PhCBS80983_g05685</name>
</gene>
<evidence type="ECO:0000256" key="14">
    <source>
        <dbReference type="PROSITE-ProRule" id="PRU01240"/>
    </source>
</evidence>
<dbReference type="InterPro" id="IPR034182">
    <property type="entry name" value="Kexin/furin"/>
</dbReference>
<keyword evidence="11" id="KW-0865">Zymogen</keyword>
<dbReference type="Proteomes" id="UP000318582">
    <property type="component" value="Unassembled WGS sequence"/>
</dbReference>
<evidence type="ECO:0000256" key="5">
    <source>
        <dbReference type="ARBA" id="ARBA00022729"/>
    </source>
</evidence>
<keyword evidence="3 14" id="KW-0645">Protease</keyword>
<keyword evidence="6 14" id="KW-0378">Hydrolase</keyword>
<dbReference type="InterPro" id="IPR023828">
    <property type="entry name" value="Peptidase_S8_Ser-AS"/>
</dbReference>
<comment type="caution">
    <text evidence="19">The sequence shown here is derived from an EMBL/GenBank/DDBJ whole genome shotgun (WGS) entry which is preliminary data.</text>
</comment>
<proteinExistence type="inferred from homology"/>
<dbReference type="FunFam" id="3.40.50.200:FF:000005">
    <property type="entry name" value="Proprotein convertase subtilisin/kexin type 7"/>
    <property type="match status" value="1"/>
</dbReference>
<feature type="transmembrane region" description="Helical" evidence="16">
    <location>
        <begin position="710"/>
        <end position="730"/>
    </location>
</feature>
<protein>
    <recommendedName>
        <fullName evidence="18">P/Homo B domain-containing protein</fullName>
    </recommendedName>
</protein>
<feature type="active site" description="Charge relay system" evidence="13 14">
    <location>
        <position position="206"/>
    </location>
</feature>
<feature type="region of interest" description="Disordered" evidence="15">
    <location>
        <begin position="634"/>
        <end position="701"/>
    </location>
</feature>
<evidence type="ECO:0000256" key="9">
    <source>
        <dbReference type="ARBA" id="ARBA00022989"/>
    </source>
</evidence>
<dbReference type="EMBL" id="QEAQ01000133">
    <property type="protein sequence ID" value="TPX54942.1"/>
    <property type="molecule type" value="Genomic_DNA"/>
</dbReference>
<dbReference type="InterPro" id="IPR002884">
    <property type="entry name" value="P_dom"/>
</dbReference>
<dbReference type="SUPFAM" id="SSF49785">
    <property type="entry name" value="Galactose-binding domain-like"/>
    <property type="match status" value="1"/>
</dbReference>
<dbReference type="GO" id="GO:0016485">
    <property type="term" value="P:protein processing"/>
    <property type="evidence" value="ECO:0007669"/>
    <property type="project" value="TreeGrafter"/>
</dbReference>
<dbReference type="Gene3D" id="2.60.120.260">
    <property type="entry name" value="Galactose-binding domain-like"/>
    <property type="match status" value="1"/>
</dbReference>
<feature type="region of interest" description="Disordered" evidence="15">
    <location>
        <begin position="773"/>
        <end position="795"/>
    </location>
</feature>
<feature type="signal peptide" evidence="17">
    <location>
        <begin position="1"/>
        <end position="22"/>
    </location>
</feature>
<dbReference type="InterPro" id="IPR038466">
    <property type="entry name" value="S8_pro-domain_sf"/>
</dbReference>
<feature type="compositionally biased region" description="Low complexity" evidence="15">
    <location>
        <begin position="645"/>
        <end position="657"/>
    </location>
</feature>
<keyword evidence="20" id="KW-1185">Reference proteome</keyword>
<dbReference type="PROSITE" id="PS51829">
    <property type="entry name" value="P_HOMO_B"/>
    <property type="match status" value="1"/>
</dbReference>
<evidence type="ECO:0000256" key="2">
    <source>
        <dbReference type="ARBA" id="ARBA00005325"/>
    </source>
</evidence>
<dbReference type="PRINTS" id="PR00723">
    <property type="entry name" value="SUBTILISIN"/>
</dbReference>
<comment type="subcellular location">
    <subcellularLocation>
        <location evidence="1">Membrane</location>
    </subcellularLocation>
</comment>
<evidence type="ECO:0000256" key="3">
    <source>
        <dbReference type="ARBA" id="ARBA00022670"/>
    </source>
</evidence>
<dbReference type="CDD" id="cd04059">
    <property type="entry name" value="Peptidases_S8_Protein_convertases_Kexins_Furin-like"/>
    <property type="match status" value="1"/>
</dbReference>
<evidence type="ECO:0000313" key="19">
    <source>
        <dbReference type="EMBL" id="TPX54942.1"/>
    </source>
</evidence>
<evidence type="ECO:0000256" key="8">
    <source>
        <dbReference type="ARBA" id="ARBA00022837"/>
    </source>
</evidence>
<keyword evidence="4 16" id="KW-0812">Transmembrane</keyword>
<evidence type="ECO:0000256" key="6">
    <source>
        <dbReference type="ARBA" id="ARBA00022801"/>
    </source>
</evidence>
<dbReference type="InterPro" id="IPR023827">
    <property type="entry name" value="Peptidase_S8_Asp-AS"/>
</dbReference>
<dbReference type="PROSITE" id="PS51892">
    <property type="entry name" value="SUBTILASE"/>
    <property type="match status" value="1"/>
</dbReference>
<keyword evidence="8" id="KW-0106">Calcium</keyword>
<dbReference type="InterPro" id="IPR036852">
    <property type="entry name" value="Peptidase_S8/S53_dom_sf"/>
</dbReference>
<dbReference type="InterPro" id="IPR015500">
    <property type="entry name" value="Peptidase_S8_subtilisin-rel"/>
</dbReference>
<dbReference type="InterPro" id="IPR008979">
    <property type="entry name" value="Galactose-bd-like_sf"/>
</dbReference>
<dbReference type="Gene3D" id="3.30.70.850">
    <property type="entry name" value="Peptidase S8, pro-domain"/>
    <property type="match status" value="1"/>
</dbReference>
<dbReference type="Pfam" id="PF01483">
    <property type="entry name" value="P_proprotein"/>
    <property type="match status" value="1"/>
</dbReference>
<dbReference type="PROSITE" id="PS00137">
    <property type="entry name" value="SUBTILASE_HIS"/>
    <property type="match status" value="1"/>
</dbReference>
<keyword evidence="5 17" id="KW-0732">Signal</keyword>
<feature type="active site" description="Charge relay system" evidence="13 14">
    <location>
        <position position="418"/>
    </location>
</feature>
<feature type="domain" description="P/Homo B" evidence="18">
    <location>
        <begin position="494"/>
        <end position="629"/>
    </location>
</feature>
<reference evidence="19 20" key="1">
    <citation type="journal article" date="2019" name="Sci. Rep.">
        <title>Comparative genomics of chytrid fungi reveal insights into the obligate biotrophic and pathogenic lifestyle of Synchytrium endobioticum.</title>
        <authorList>
            <person name="van de Vossenberg B.T.L.H."/>
            <person name="Warris S."/>
            <person name="Nguyen H.D.T."/>
            <person name="van Gent-Pelzer M.P.E."/>
            <person name="Joly D.L."/>
            <person name="van de Geest H.C."/>
            <person name="Bonants P.J.M."/>
            <person name="Smith D.S."/>
            <person name="Levesque C.A."/>
            <person name="van der Lee T.A.J."/>
        </authorList>
    </citation>
    <scope>NUCLEOTIDE SEQUENCE [LARGE SCALE GENOMIC DNA]</scope>
    <source>
        <strain evidence="19 20">CBS 809.83</strain>
    </source>
</reference>
<evidence type="ECO:0000256" key="1">
    <source>
        <dbReference type="ARBA" id="ARBA00004370"/>
    </source>
</evidence>
<dbReference type="SUPFAM" id="SSF52743">
    <property type="entry name" value="Subtilisin-like"/>
    <property type="match status" value="1"/>
</dbReference>
<evidence type="ECO:0000256" key="17">
    <source>
        <dbReference type="SAM" id="SignalP"/>
    </source>
</evidence>
<dbReference type="Pfam" id="PF00082">
    <property type="entry name" value="Peptidase_S8"/>
    <property type="match status" value="1"/>
</dbReference>
<dbReference type="Gene3D" id="3.40.50.200">
    <property type="entry name" value="Peptidase S8/S53 domain"/>
    <property type="match status" value="1"/>
</dbReference>
<evidence type="ECO:0000256" key="11">
    <source>
        <dbReference type="ARBA" id="ARBA00023145"/>
    </source>
</evidence>
<dbReference type="FunFam" id="2.60.120.260:FF:000026">
    <property type="entry name" value="proprotein convertase subtilisin/kexin type 7"/>
    <property type="match status" value="1"/>
</dbReference>
<comment type="similarity">
    <text evidence="2">Belongs to the peptidase S8 family. Furin subfamily.</text>
</comment>
<keyword evidence="10 16" id="KW-0472">Membrane</keyword>
<feature type="active site" description="Charge relay system" evidence="13 14">
    <location>
        <position position="244"/>
    </location>
</feature>